<evidence type="ECO:0000313" key="16">
    <source>
        <dbReference type="Proteomes" id="UP000199440"/>
    </source>
</evidence>
<dbReference type="InterPro" id="IPR029151">
    <property type="entry name" value="Sensor-like_sf"/>
</dbReference>
<feature type="transmembrane region" description="Helical" evidence="11">
    <location>
        <begin position="12"/>
        <end position="31"/>
    </location>
</feature>
<keyword evidence="7 11" id="KW-0812">Transmembrane</keyword>
<dbReference type="InterPro" id="IPR036641">
    <property type="entry name" value="HPT_dom_sf"/>
</dbReference>
<evidence type="ECO:0000256" key="7">
    <source>
        <dbReference type="ARBA" id="ARBA00022692"/>
    </source>
</evidence>
<comment type="subcellular location">
    <subcellularLocation>
        <location evidence="2">Cell membrane</location>
        <topology evidence="2">Multi-pass membrane protein</topology>
    </subcellularLocation>
</comment>
<dbReference type="AlphaFoldDB" id="A0A1G9YG60"/>
<dbReference type="Pfam" id="PF00672">
    <property type="entry name" value="HAMP"/>
    <property type="match status" value="1"/>
</dbReference>
<dbReference type="InterPro" id="IPR005467">
    <property type="entry name" value="His_kinase_dom"/>
</dbReference>
<feature type="domain" description="HAMP" evidence="14">
    <location>
        <begin position="335"/>
        <end position="388"/>
    </location>
</feature>
<keyword evidence="4" id="KW-1003">Cell membrane</keyword>
<organism evidence="15 16">
    <name type="scientific">Kriegella aquimaris</name>
    <dbReference type="NCBI Taxonomy" id="192904"/>
    <lineage>
        <taxon>Bacteria</taxon>
        <taxon>Pseudomonadati</taxon>
        <taxon>Bacteroidota</taxon>
        <taxon>Flavobacteriia</taxon>
        <taxon>Flavobacteriales</taxon>
        <taxon>Flavobacteriaceae</taxon>
        <taxon>Kriegella</taxon>
    </lineage>
</organism>
<dbReference type="SMART" id="SM00388">
    <property type="entry name" value="HisKA"/>
    <property type="match status" value="1"/>
</dbReference>
<dbReference type="SUPFAM" id="SSF103190">
    <property type="entry name" value="Sensory domain-like"/>
    <property type="match status" value="1"/>
</dbReference>
<dbReference type="SMART" id="SM00387">
    <property type="entry name" value="HATPase_c"/>
    <property type="match status" value="1"/>
</dbReference>
<dbReference type="Gene3D" id="3.40.50.2300">
    <property type="match status" value="1"/>
</dbReference>
<feature type="modified residue" description="4-aspartylphosphate" evidence="10">
    <location>
        <position position="704"/>
    </location>
</feature>
<dbReference type="InterPro" id="IPR001789">
    <property type="entry name" value="Sig_transdc_resp-reg_receiver"/>
</dbReference>
<dbReference type="InterPro" id="IPR036890">
    <property type="entry name" value="HATPase_C_sf"/>
</dbReference>
<dbReference type="InterPro" id="IPR003660">
    <property type="entry name" value="HAMP_dom"/>
</dbReference>
<dbReference type="PANTHER" id="PTHR43047:SF72">
    <property type="entry name" value="OSMOSENSING HISTIDINE PROTEIN KINASE SLN1"/>
    <property type="match status" value="1"/>
</dbReference>
<feature type="domain" description="Histidine kinase" evidence="12">
    <location>
        <begin position="410"/>
        <end position="630"/>
    </location>
</feature>
<dbReference type="CDD" id="cd18773">
    <property type="entry name" value="PDC1_HK_sensor"/>
    <property type="match status" value="1"/>
</dbReference>
<dbReference type="SUPFAM" id="SSF47384">
    <property type="entry name" value="Homodimeric domain of signal transducing histidine kinase"/>
    <property type="match status" value="1"/>
</dbReference>
<feature type="domain" description="Response regulatory" evidence="13">
    <location>
        <begin position="655"/>
        <end position="765"/>
    </location>
</feature>
<dbReference type="Pfam" id="PF00512">
    <property type="entry name" value="HisKA"/>
    <property type="match status" value="1"/>
</dbReference>
<dbReference type="GO" id="GO:0005886">
    <property type="term" value="C:plasma membrane"/>
    <property type="evidence" value="ECO:0007669"/>
    <property type="project" value="UniProtKB-SubCell"/>
</dbReference>
<dbReference type="CDD" id="cd00156">
    <property type="entry name" value="REC"/>
    <property type="match status" value="1"/>
</dbReference>
<evidence type="ECO:0000256" key="9">
    <source>
        <dbReference type="ARBA" id="ARBA00022989"/>
    </source>
</evidence>
<protein>
    <recommendedName>
        <fullName evidence="3">histidine kinase</fullName>
        <ecNumber evidence="3">2.7.13.3</ecNumber>
    </recommendedName>
</protein>
<dbReference type="RefSeq" id="WP_089895667.1">
    <property type="nucleotide sequence ID" value="NZ_FNGV01000022.1"/>
</dbReference>
<evidence type="ECO:0000256" key="11">
    <source>
        <dbReference type="SAM" id="Phobius"/>
    </source>
</evidence>
<reference evidence="15 16" key="1">
    <citation type="submission" date="2016-10" db="EMBL/GenBank/DDBJ databases">
        <authorList>
            <person name="de Groot N.N."/>
        </authorList>
    </citation>
    <scope>NUCLEOTIDE SEQUENCE [LARGE SCALE GENOMIC DNA]</scope>
    <source>
        <strain evidence="15 16">DSM 19886</strain>
    </source>
</reference>
<dbReference type="Proteomes" id="UP000199440">
    <property type="component" value="Unassembled WGS sequence"/>
</dbReference>
<dbReference type="InterPro" id="IPR004358">
    <property type="entry name" value="Sig_transdc_His_kin-like_C"/>
</dbReference>
<dbReference type="InterPro" id="IPR036097">
    <property type="entry name" value="HisK_dim/P_sf"/>
</dbReference>
<dbReference type="SMART" id="SM00448">
    <property type="entry name" value="REC"/>
    <property type="match status" value="1"/>
</dbReference>
<dbReference type="PANTHER" id="PTHR43047">
    <property type="entry name" value="TWO-COMPONENT HISTIDINE PROTEIN KINASE"/>
    <property type="match status" value="1"/>
</dbReference>
<dbReference type="InterPro" id="IPR011006">
    <property type="entry name" value="CheY-like_superfamily"/>
</dbReference>
<comment type="catalytic activity">
    <reaction evidence="1">
        <text>ATP + protein L-histidine = ADP + protein N-phospho-L-histidine.</text>
        <dbReference type="EC" id="2.7.13.3"/>
    </reaction>
</comment>
<keyword evidence="9 11" id="KW-1133">Transmembrane helix</keyword>
<dbReference type="Gene3D" id="6.10.340.10">
    <property type="match status" value="1"/>
</dbReference>
<proteinExistence type="predicted"/>
<keyword evidence="16" id="KW-1185">Reference proteome</keyword>
<keyword evidence="5 10" id="KW-0597">Phosphoprotein</keyword>
<keyword evidence="11" id="KW-0472">Membrane</keyword>
<evidence type="ECO:0000256" key="2">
    <source>
        <dbReference type="ARBA" id="ARBA00004651"/>
    </source>
</evidence>
<dbReference type="InterPro" id="IPR003661">
    <property type="entry name" value="HisK_dim/P_dom"/>
</dbReference>
<dbReference type="PROSITE" id="PS50110">
    <property type="entry name" value="RESPONSE_REGULATORY"/>
    <property type="match status" value="1"/>
</dbReference>
<evidence type="ECO:0000259" key="14">
    <source>
        <dbReference type="PROSITE" id="PS50885"/>
    </source>
</evidence>
<keyword evidence="8 15" id="KW-0418">Kinase</keyword>
<evidence type="ECO:0000256" key="4">
    <source>
        <dbReference type="ARBA" id="ARBA00022475"/>
    </source>
</evidence>
<dbReference type="InterPro" id="IPR048760">
    <property type="entry name" value="VP0354-like_sensor_dom"/>
</dbReference>
<dbReference type="GO" id="GO:0000155">
    <property type="term" value="F:phosphorelay sensor kinase activity"/>
    <property type="evidence" value="ECO:0007669"/>
    <property type="project" value="InterPro"/>
</dbReference>
<evidence type="ECO:0000256" key="10">
    <source>
        <dbReference type="PROSITE-ProRule" id="PRU00169"/>
    </source>
</evidence>
<dbReference type="Pfam" id="PF21623">
    <property type="entry name" value="HK_sensor_dom_bact"/>
    <property type="match status" value="1"/>
</dbReference>
<evidence type="ECO:0000259" key="13">
    <source>
        <dbReference type="PROSITE" id="PS50110"/>
    </source>
</evidence>
<dbReference type="InterPro" id="IPR003594">
    <property type="entry name" value="HATPase_dom"/>
</dbReference>
<dbReference type="STRING" id="192904.SAMN04488514_12237"/>
<dbReference type="Pfam" id="PF02518">
    <property type="entry name" value="HATPase_c"/>
    <property type="match status" value="1"/>
</dbReference>
<dbReference type="EC" id="2.7.13.3" evidence="3"/>
<dbReference type="PRINTS" id="PR00344">
    <property type="entry name" value="BCTRLSENSOR"/>
</dbReference>
<gene>
    <name evidence="15" type="ORF">SAMN04488514_12237</name>
</gene>
<dbReference type="Gene3D" id="1.10.287.130">
    <property type="match status" value="1"/>
</dbReference>
<dbReference type="CDD" id="cd00082">
    <property type="entry name" value="HisKA"/>
    <property type="match status" value="1"/>
</dbReference>
<evidence type="ECO:0000256" key="5">
    <source>
        <dbReference type="ARBA" id="ARBA00022553"/>
    </source>
</evidence>
<dbReference type="Gene3D" id="3.30.450.20">
    <property type="entry name" value="PAS domain"/>
    <property type="match status" value="1"/>
</dbReference>
<dbReference type="PROSITE" id="PS50885">
    <property type="entry name" value="HAMP"/>
    <property type="match status" value="1"/>
</dbReference>
<keyword evidence="6" id="KW-0808">Transferase</keyword>
<dbReference type="OrthoDB" id="9813394at2"/>
<dbReference type="PROSITE" id="PS50109">
    <property type="entry name" value="HIS_KIN"/>
    <property type="match status" value="1"/>
</dbReference>
<evidence type="ECO:0000259" key="12">
    <source>
        <dbReference type="PROSITE" id="PS50109"/>
    </source>
</evidence>
<name>A0A1G9YG60_9FLAO</name>
<dbReference type="Gene3D" id="3.30.565.10">
    <property type="entry name" value="Histidine kinase-like ATPase, C-terminal domain"/>
    <property type="match status" value="1"/>
</dbReference>
<dbReference type="GO" id="GO:0009927">
    <property type="term" value="F:histidine phosphotransfer kinase activity"/>
    <property type="evidence" value="ECO:0007669"/>
    <property type="project" value="TreeGrafter"/>
</dbReference>
<sequence length="881" mass="101120">MKFRYSIVTQFALFFTGLLIFSVLLTGYLVFQKASGVIVEYSQDRLIHTSEMAEQSFYSLLNEVSNDIAVIAASPTLRNYINNPTEKTVRDVDRLFRATLENKTSYFQIRLIGVEDNGREVIRFDKSNARVFKSDILQQKGDLDYFKQTVQIGKGEFYFSKINLNEEYGVVSNPPTPTVRAASPIFNTSDQAVGVLVINVDLGELYKTFGQISGGEHQLYLIDDDGQYLYSPEPEKTFGLQTQKDYDFYSDFEIGRDTLISKEKIIGQLKGLYDHTYLSYFKKLTYFQGKRNVYLISLIEQNLLLQSARGVRSESFRTLLWVCLFSILMSWFFTNFFSRKINRITKAIANYDKGVLDGMELPTNRKDEIGVLANTFVKMKTKIDRNVKDLNVALEKEQLAKKQRDEFLQNMSHEMRTPLNTILGLTQFLYKQSPSDVQLPIINSLERSANNLAGLIYDVLDHQKLLERKVQIVNRPTNIAMLLKDIHSSYEFEAMQKGLVFSLDLEKDLEEQLFETDLLRLSQIVTNLVVNAVKYTQRGQINLTAKILSGEVRLLEIRLKDTGVGILPENIAKINERFFREEEGLSGRYGGYGLGLSIVKQLVELFGGSIKAKSEKGVGSEFCVTIPVKVAEVTKSRYNTPTKEYFRPRLHHRYKVLFIEDDLSTVELMKHILANEKIELNQYDKLDDIMKSINDGPPDLIISDLMLADENLLEILKKWKVAKKINCPLILVSALEPEIMNRLSTINFQKPFDIEALKDCVYCILGSKEINTPDFSNIYSNYDADAFKMVEVLKLLQSEFKTYLDRIEAVANSKDQKEWIAIQHKLVAHINSLGLTDLKNAMPERIVVVESDELSKIYNLFAYYLCCFRFEEYINSKDLSS</sequence>
<evidence type="ECO:0000256" key="8">
    <source>
        <dbReference type="ARBA" id="ARBA00022777"/>
    </source>
</evidence>
<evidence type="ECO:0000256" key="1">
    <source>
        <dbReference type="ARBA" id="ARBA00000085"/>
    </source>
</evidence>
<evidence type="ECO:0000256" key="6">
    <source>
        <dbReference type="ARBA" id="ARBA00022679"/>
    </source>
</evidence>
<dbReference type="CDD" id="cd06225">
    <property type="entry name" value="HAMP"/>
    <property type="match status" value="1"/>
</dbReference>
<dbReference type="EMBL" id="FNGV01000022">
    <property type="protein sequence ID" value="SDN07491.1"/>
    <property type="molecule type" value="Genomic_DNA"/>
</dbReference>
<evidence type="ECO:0000313" key="15">
    <source>
        <dbReference type="EMBL" id="SDN07491.1"/>
    </source>
</evidence>
<dbReference type="SUPFAM" id="SSF55874">
    <property type="entry name" value="ATPase domain of HSP90 chaperone/DNA topoisomerase II/histidine kinase"/>
    <property type="match status" value="1"/>
</dbReference>
<accession>A0A1G9YG60</accession>
<dbReference type="SUPFAM" id="SSF47226">
    <property type="entry name" value="Histidine-containing phosphotransfer domain, HPT domain"/>
    <property type="match status" value="1"/>
</dbReference>
<evidence type="ECO:0000256" key="3">
    <source>
        <dbReference type="ARBA" id="ARBA00012438"/>
    </source>
</evidence>
<dbReference type="SUPFAM" id="SSF52172">
    <property type="entry name" value="CheY-like"/>
    <property type="match status" value="1"/>
</dbReference>